<dbReference type="Proteomes" id="UP000051448">
    <property type="component" value="Unassembled WGS sequence"/>
</dbReference>
<dbReference type="GeneID" id="98311668"/>
<dbReference type="NCBIfam" id="NF008909">
    <property type="entry name" value="PRK12273.1"/>
    <property type="match status" value="1"/>
</dbReference>
<dbReference type="PATRIC" id="fig|1423759.3.peg.2133"/>
<dbReference type="FunFam" id="1.20.200.10:FF:000001">
    <property type="entry name" value="Fumarate hydratase, mitochondrial"/>
    <property type="match status" value="1"/>
</dbReference>
<dbReference type="Pfam" id="PF00206">
    <property type="entry name" value="Lyase_1"/>
    <property type="match status" value="1"/>
</dbReference>
<dbReference type="CDD" id="cd01357">
    <property type="entry name" value="Aspartase"/>
    <property type="match status" value="1"/>
</dbReference>
<dbReference type="PANTHER" id="PTHR42696">
    <property type="entry name" value="ASPARTATE AMMONIA-LYASE"/>
    <property type="match status" value="1"/>
</dbReference>
<dbReference type="InterPro" id="IPR024083">
    <property type="entry name" value="Fumarase/histidase_N"/>
</dbReference>
<dbReference type="AlphaFoldDB" id="A0A0R1MGW2"/>
<dbReference type="RefSeq" id="WP_057869217.1">
    <property type="nucleotide sequence ID" value="NZ_AZDX01000007.1"/>
</dbReference>
<dbReference type="PRINTS" id="PR00149">
    <property type="entry name" value="FUMRATELYASE"/>
</dbReference>
<dbReference type="OrthoDB" id="9802809at2"/>
<evidence type="ECO:0000313" key="4">
    <source>
        <dbReference type="EMBL" id="KRL07264.1"/>
    </source>
</evidence>
<keyword evidence="5" id="KW-1185">Reference proteome</keyword>
<dbReference type="PROSITE" id="PS00163">
    <property type="entry name" value="FUMARATE_LYASES"/>
    <property type="match status" value="1"/>
</dbReference>
<dbReference type="InterPro" id="IPR008948">
    <property type="entry name" value="L-Aspartase-like"/>
</dbReference>
<dbReference type="Gene3D" id="1.10.275.10">
    <property type="entry name" value="Fumarase/aspartase (N-terminal domain)"/>
    <property type="match status" value="1"/>
</dbReference>
<keyword evidence="1 4" id="KW-0456">Lyase</keyword>
<dbReference type="STRING" id="1423759.FC92_GL002041"/>
<accession>A0A0R1MGW2</accession>
<dbReference type="GO" id="GO:0006531">
    <property type="term" value="P:aspartate metabolic process"/>
    <property type="evidence" value="ECO:0007669"/>
    <property type="project" value="TreeGrafter"/>
</dbReference>
<dbReference type="Gene3D" id="1.10.40.30">
    <property type="entry name" value="Fumarase/aspartase (C-terminal domain)"/>
    <property type="match status" value="1"/>
</dbReference>
<dbReference type="InterPro" id="IPR022761">
    <property type="entry name" value="Fumarate_lyase_N"/>
</dbReference>
<dbReference type="PANTHER" id="PTHR42696:SF2">
    <property type="entry name" value="ASPARTATE AMMONIA-LYASE"/>
    <property type="match status" value="1"/>
</dbReference>
<feature type="domain" description="Fumarase C C-terminal" evidence="3">
    <location>
        <begin position="400"/>
        <end position="453"/>
    </location>
</feature>
<dbReference type="Pfam" id="PF10415">
    <property type="entry name" value="FumaraseC_C"/>
    <property type="match status" value="1"/>
</dbReference>
<dbReference type="InterPro" id="IPR051546">
    <property type="entry name" value="Aspartate_Ammonia-Lyase"/>
</dbReference>
<proteinExistence type="predicted"/>
<organism evidence="4 5">
    <name type="scientific">Liquorilactobacillus hordei DSM 19519</name>
    <dbReference type="NCBI Taxonomy" id="1423759"/>
    <lineage>
        <taxon>Bacteria</taxon>
        <taxon>Bacillati</taxon>
        <taxon>Bacillota</taxon>
        <taxon>Bacilli</taxon>
        <taxon>Lactobacillales</taxon>
        <taxon>Lactobacillaceae</taxon>
        <taxon>Liquorilactobacillus</taxon>
    </lineage>
</organism>
<comment type="caution">
    <text evidence="4">The sequence shown here is derived from an EMBL/GenBank/DDBJ whole genome shotgun (WGS) entry which is preliminary data.</text>
</comment>
<dbReference type="InterPro" id="IPR020557">
    <property type="entry name" value="Fumarate_lyase_CS"/>
</dbReference>
<evidence type="ECO:0000256" key="1">
    <source>
        <dbReference type="ARBA" id="ARBA00023239"/>
    </source>
</evidence>
<protein>
    <submittedName>
        <fullName evidence="4">Aspartate ammonia-lyase</fullName>
    </submittedName>
</protein>
<sequence length="464" mass="50573">MRIERDCVGELEIKEDALFGINTARAVHNFPISNELVNPLLITSMIEVKKAAAMTNHISGALEGAKAKAIVVACDTLLNEDYRQDAFVVPAFQGGAGTSVNMNVNEVIANLANKQSGSQKVHPNDDVNLAQSTNDTFPTAGKVALLKMLPKVQAKVLDLIDVLDKKAEEFSDVIKLGRTQLQDAVPTTFGNSFRAYASLFKRDYQRLESAKENLSFVNLGGTAIGTGLNADDIYQRNVVDKLSSITRIPLKSAENLIDATQNCDVFVEFSGVLKTLAVNLSKFSNDLRLLSSGPQAGIAELRLPAKQAGSSIMPGKINPVIPEVVNQVAFQVVGNDLAITMAAEGGQLELNAFEPLIFRNLLQNESYLENVITTLVENCVAGIEVNQEICREEVERSVVLATALTPVLGYQVTTKVVKQALKEKCTIKEIILSENLMEENEFDNLMTSSNLLHKVKNKDYSFAK</sequence>
<dbReference type="EMBL" id="AZDX01000007">
    <property type="protein sequence ID" value="KRL07264.1"/>
    <property type="molecule type" value="Genomic_DNA"/>
</dbReference>
<evidence type="ECO:0000259" key="2">
    <source>
        <dbReference type="Pfam" id="PF00206"/>
    </source>
</evidence>
<gene>
    <name evidence="4" type="ORF">FC92_GL002041</name>
</gene>
<dbReference type="InterPro" id="IPR000362">
    <property type="entry name" value="Fumarate_lyase_fam"/>
</dbReference>
<dbReference type="GO" id="GO:0008797">
    <property type="term" value="F:aspartate ammonia-lyase activity"/>
    <property type="evidence" value="ECO:0007669"/>
    <property type="project" value="TreeGrafter"/>
</dbReference>
<dbReference type="GO" id="GO:0005829">
    <property type="term" value="C:cytosol"/>
    <property type="evidence" value="ECO:0007669"/>
    <property type="project" value="TreeGrafter"/>
</dbReference>
<feature type="domain" description="Fumarate lyase N-terminal" evidence="2">
    <location>
        <begin position="9"/>
        <end position="334"/>
    </location>
</feature>
<reference evidence="4 5" key="1">
    <citation type="journal article" date="2015" name="Genome Announc.">
        <title>Expanding the biotechnology potential of lactobacilli through comparative genomics of 213 strains and associated genera.</title>
        <authorList>
            <person name="Sun Z."/>
            <person name="Harris H.M."/>
            <person name="McCann A."/>
            <person name="Guo C."/>
            <person name="Argimon S."/>
            <person name="Zhang W."/>
            <person name="Yang X."/>
            <person name="Jeffery I.B."/>
            <person name="Cooney J.C."/>
            <person name="Kagawa T.F."/>
            <person name="Liu W."/>
            <person name="Song Y."/>
            <person name="Salvetti E."/>
            <person name="Wrobel A."/>
            <person name="Rasinkangas P."/>
            <person name="Parkhill J."/>
            <person name="Rea M.C."/>
            <person name="O'Sullivan O."/>
            <person name="Ritari J."/>
            <person name="Douillard F.P."/>
            <person name="Paul Ross R."/>
            <person name="Yang R."/>
            <person name="Briner A.E."/>
            <person name="Felis G.E."/>
            <person name="de Vos W.M."/>
            <person name="Barrangou R."/>
            <person name="Klaenhammer T.R."/>
            <person name="Caufield P.W."/>
            <person name="Cui Y."/>
            <person name="Zhang H."/>
            <person name="O'Toole P.W."/>
        </authorList>
    </citation>
    <scope>NUCLEOTIDE SEQUENCE [LARGE SCALE GENOMIC DNA]</scope>
    <source>
        <strain evidence="4 5">DSM 19519</strain>
    </source>
</reference>
<dbReference type="Gene3D" id="1.20.200.10">
    <property type="entry name" value="Fumarase/aspartase (Central domain)"/>
    <property type="match status" value="1"/>
</dbReference>
<dbReference type="GO" id="GO:0006099">
    <property type="term" value="P:tricarboxylic acid cycle"/>
    <property type="evidence" value="ECO:0007669"/>
    <property type="project" value="InterPro"/>
</dbReference>
<evidence type="ECO:0000259" key="3">
    <source>
        <dbReference type="Pfam" id="PF10415"/>
    </source>
</evidence>
<dbReference type="InterPro" id="IPR018951">
    <property type="entry name" value="Fumarase_C_C"/>
</dbReference>
<dbReference type="SUPFAM" id="SSF48557">
    <property type="entry name" value="L-aspartase-like"/>
    <property type="match status" value="1"/>
</dbReference>
<evidence type="ECO:0000313" key="5">
    <source>
        <dbReference type="Proteomes" id="UP000051448"/>
    </source>
</evidence>
<name>A0A0R1MGW2_9LACO</name>